<dbReference type="GO" id="GO:0048046">
    <property type="term" value="C:apoplast"/>
    <property type="evidence" value="ECO:0007669"/>
    <property type="project" value="UniProtKB-SubCell"/>
</dbReference>
<comment type="caution">
    <text evidence="5">The sequence shown here is derived from an EMBL/GenBank/DDBJ whole genome shotgun (WGS) entry which is preliminary data.</text>
</comment>
<comment type="subunit">
    <text evidence="2 4">Homodimer.</text>
</comment>
<organism evidence="5 6">
    <name type="scientific">Dipteronia dyeriana</name>
    <dbReference type="NCBI Taxonomy" id="168575"/>
    <lineage>
        <taxon>Eukaryota</taxon>
        <taxon>Viridiplantae</taxon>
        <taxon>Streptophyta</taxon>
        <taxon>Embryophyta</taxon>
        <taxon>Tracheophyta</taxon>
        <taxon>Spermatophyta</taxon>
        <taxon>Magnoliopsida</taxon>
        <taxon>eudicotyledons</taxon>
        <taxon>Gunneridae</taxon>
        <taxon>Pentapetalae</taxon>
        <taxon>rosids</taxon>
        <taxon>malvids</taxon>
        <taxon>Sapindales</taxon>
        <taxon>Sapindaceae</taxon>
        <taxon>Hippocastanoideae</taxon>
        <taxon>Acereae</taxon>
        <taxon>Dipteronia</taxon>
    </lineage>
</organism>
<comment type="function">
    <text evidence="4">Dirigent proteins impart stereoselectivity on the phenoxy radical-coupling reaction, yielding optically active lignans from two molecules of coniferyl alcohol in the biosynthesis of lignans, flavonolignans, and alkaloids and thus plays a central role in plant secondary metabolism.</text>
</comment>
<dbReference type="InterPro" id="IPR004265">
    <property type="entry name" value="Dirigent"/>
</dbReference>
<evidence type="ECO:0000313" key="5">
    <source>
        <dbReference type="EMBL" id="KAK2641437.1"/>
    </source>
</evidence>
<dbReference type="EMBL" id="JANJYI010000007">
    <property type="protein sequence ID" value="KAK2641437.1"/>
    <property type="molecule type" value="Genomic_DNA"/>
</dbReference>
<proteinExistence type="inferred from homology"/>
<evidence type="ECO:0000256" key="1">
    <source>
        <dbReference type="ARBA" id="ARBA00010746"/>
    </source>
</evidence>
<dbReference type="PANTHER" id="PTHR21495">
    <property type="entry name" value="NUCLEOPORIN-RELATED"/>
    <property type="match status" value="1"/>
</dbReference>
<keyword evidence="3 4" id="KW-0964">Secreted</keyword>
<dbReference type="GO" id="GO:0009699">
    <property type="term" value="P:phenylpropanoid biosynthetic process"/>
    <property type="evidence" value="ECO:0007669"/>
    <property type="project" value="UniProtKB-ARBA"/>
</dbReference>
<dbReference type="InterPro" id="IPR044859">
    <property type="entry name" value="Allene_oxi_cyc_Dirigent"/>
</dbReference>
<evidence type="ECO:0000256" key="3">
    <source>
        <dbReference type="ARBA" id="ARBA00022525"/>
    </source>
</evidence>
<evidence type="ECO:0000256" key="4">
    <source>
        <dbReference type="RuleBase" id="RU363099"/>
    </source>
</evidence>
<dbReference type="Proteomes" id="UP001280121">
    <property type="component" value="Unassembled WGS sequence"/>
</dbReference>
<feature type="chain" id="PRO_5041774831" description="Dirigent protein" evidence="4">
    <location>
        <begin position="24"/>
        <end position="191"/>
    </location>
</feature>
<feature type="signal peptide" evidence="4">
    <location>
        <begin position="1"/>
        <end position="23"/>
    </location>
</feature>
<dbReference type="Pfam" id="PF03018">
    <property type="entry name" value="Dirigent"/>
    <property type="match status" value="1"/>
</dbReference>
<keyword evidence="6" id="KW-1185">Reference proteome</keyword>
<accession>A0AAD9TSI3</accession>
<evidence type="ECO:0000313" key="6">
    <source>
        <dbReference type="Proteomes" id="UP001280121"/>
    </source>
</evidence>
<evidence type="ECO:0000256" key="2">
    <source>
        <dbReference type="ARBA" id="ARBA00011738"/>
    </source>
</evidence>
<gene>
    <name evidence="5" type="ORF">Ddye_023200</name>
</gene>
<sequence length="191" mass="21162">MAKFLPQLIIFSVLSFSAINVFSAENDGYARTLDRKLFGLKKKEKLTHFQLYWHDIYSGTHPTVVPIVSPPSNSSGTLFGELSMIDDPLTEGPELSSKLIGKAQGLYGSAAQEEAVLLMAMNFVFMEGKYNGSTISILGRNKVFSAVWEMPVIGGSGLFRFARGYVQARTHKFDTKTGDATVQHNVYVLHY</sequence>
<keyword evidence="4" id="KW-0052">Apoplast</keyword>
<name>A0AAD9TSI3_9ROSI</name>
<comment type="similarity">
    <text evidence="1 4">Belongs to the plant dirigent protein family.</text>
</comment>
<reference evidence="5" key="1">
    <citation type="journal article" date="2023" name="Plant J.">
        <title>Genome sequences and population genomics provide insights into the demographic history, inbreeding, and mutation load of two 'living fossil' tree species of Dipteronia.</title>
        <authorList>
            <person name="Feng Y."/>
            <person name="Comes H.P."/>
            <person name="Chen J."/>
            <person name="Zhu S."/>
            <person name="Lu R."/>
            <person name="Zhang X."/>
            <person name="Li P."/>
            <person name="Qiu J."/>
            <person name="Olsen K.M."/>
            <person name="Qiu Y."/>
        </authorList>
    </citation>
    <scope>NUCLEOTIDE SEQUENCE</scope>
    <source>
        <strain evidence="5">KIB01</strain>
    </source>
</reference>
<protein>
    <recommendedName>
        <fullName evidence="4">Dirigent protein</fullName>
    </recommendedName>
</protein>
<comment type="subcellular location">
    <subcellularLocation>
        <location evidence="4">Secreted</location>
        <location evidence="4">Extracellular space</location>
        <location evidence="4">Apoplast</location>
    </subcellularLocation>
</comment>
<dbReference type="Gene3D" id="2.40.480.10">
    <property type="entry name" value="Allene oxide cyclase-like"/>
    <property type="match status" value="1"/>
</dbReference>
<keyword evidence="4" id="KW-0732">Signal</keyword>
<dbReference type="AlphaFoldDB" id="A0AAD9TSI3"/>